<evidence type="ECO:0000256" key="12">
    <source>
        <dbReference type="RuleBase" id="RU004155"/>
    </source>
</evidence>
<dbReference type="RefSeq" id="WP_033084000.1">
    <property type="nucleotide sequence ID" value="NZ_JQEC01000057.1"/>
</dbReference>
<accession>A0A099KFI5</accession>
<dbReference type="GO" id="GO:0004801">
    <property type="term" value="F:transaldolase activity"/>
    <property type="evidence" value="ECO:0007669"/>
    <property type="project" value="UniProtKB-UniRule"/>
</dbReference>
<evidence type="ECO:0000313" key="13">
    <source>
        <dbReference type="EMBL" id="KGJ89096.1"/>
    </source>
</evidence>
<keyword evidence="7 11" id="KW-0808">Transferase</keyword>
<dbReference type="HAMAP" id="MF_00492">
    <property type="entry name" value="Transaldolase_1"/>
    <property type="match status" value="1"/>
</dbReference>
<dbReference type="CDD" id="cd00957">
    <property type="entry name" value="Transaldolase_TalAB"/>
    <property type="match status" value="1"/>
</dbReference>
<evidence type="ECO:0000256" key="7">
    <source>
        <dbReference type="ARBA" id="ARBA00022679"/>
    </source>
</evidence>
<comment type="subcellular location">
    <subcellularLocation>
        <location evidence="2 11">Cytoplasm</location>
    </subcellularLocation>
</comment>
<dbReference type="GO" id="GO:0005975">
    <property type="term" value="P:carbohydrate metabolic process"/>
    <property type="evidence" value="ECO:0007669"/>
    <property type="project" value="InterPro"/>
</dbReference>
<comment type="catalytic activity">
    <reaction evidence="10 11 12">
        <text>D-sedoheptulose 7-phosphate + D-glyceraldehyde 3-phosphate = D-erythrose 4-phosphate + beta-D-fructose 6-phosphate</text>
        <dbReference type="Rhea" id="RHEA:17053"/>
        <dbReference type="ChEBI" id="CHEBI:16897"/>
        <dbReference type="ChEBI" id="CHEBI:57483"/>
        <dbReference type="ChEBI" id="CHEBI:57634"/>
        <dbReference type="ChEBI" id="CHEBI:59776"/>
        <dbReference type="EC" id="2.2.1.2"/>
    </reaction>
</comment>
<dbReference type="Proteomes" id="UP000029868">
    <property type="component" value="Unassembled WGS sequence"/>
</dbReference>
<comment type="caution">
    <text evidence="13">The sequence shown here is derived from an EMBL/GenBank/DDBJ whole genome shotgun (WGS) entry which is preliminary data.</text>
</comment>
<dbReference type="PATRIC" id="fig|28229.3.peg.4065"/>
<sequence length="320" mass="35004">MTNSSSQLAQLKQMTTVVADTGDIEAIAKFQPQDATTNPSLLLKAASLPNYQGLVKDAVGWAKTQSDNAEQQVSDAADKLSVLIGLEILKTVPGRISTEVDARLSFDTTASITKAHTLIAMYNEAGISNDRILIKLASTWEGIKAAEQLEKEGINCNLTLLFSFAQARACAEADVYLISPFVGRILDWFKKDTGRSDYASNEDPGVVSVTSIYNYYKQQGFNTVVMGASFRNIGEILELAGCDRLTISPQLMDELANNTDTIVRKLIASEVSAEKESVLSQAQFRWLMNEDAMATEKLAEGIRNFTIDQVKLEQQLAAMI</sequence>
<dbReference type="EMBL" id="JQEC01000057">
    <property type="protein sequence ID" value="KGJ89096.1"/>
    <property type="molecule type" value="Genomic_DNA"/>
</dbReference>
<organism evidence="13 14">
    <name type="scientific">Colwellia psychrerythraea</name>
    <name type="common">Vibrio psychroerythus</name>
    <dbReference type="NCBI Taxonomy" id="28229"/>
    <lineage>
        <taxon>Bacteria</taxon>
        <taxon>Pseudomonadati</taxon>
        <taxon>Pseudomonadota</taxon>
        <taxon>Gammaproteobacteria</taxon>
        <taxon>Alteromonadales</taxon>
        <taxon>Colwelliaceae</taxon>
        <taxon>Colwellia</taxon>
    </lineage>
</organism>
<protein>
    <recommendedName>
        <fullName evidence="5 11">Transaldolase</fullName>
        <ecNumber evidence="5 11">2.2.1.2</ecNumber>
    </recommendedName>
</protein>
<evidence type="ECO:0000256" key="1">
    <source>
        <dbReference type="ARBA" id="ARBA00003518"/>
    </source>
</evidence>
<evidence type="ECO:0000256" key="5">
    <source>
        <dbReference type="ARBA" id="ARBA00013151"/>
    </source>
</evidence>
<dbReference type="PANTHER" id="PTHR10683">
    <property type="entry name" value="TRANSALDOLASE"/>
    <property type="match status" value="1"/>
</dbReference>
<reference evidence="13 14" key="1">
    <citation type="submission" date="2014-08" db="EMBL/GenBank/DDBJ databases">
        <title>Genomic and Phenotypic Diversity of Colwellia psychrerythraea strains from Disparate Marine Basins.</title>
        <authorList>
            <person name="Techtmann S.M."/>
            <person name="Stelling S.C."/>
            <person name="Utturkar S.M."/>
            <person name="Alshibli N."/>
            <person name="Harris A."/>
            <person name="Brown S.D."/>
            <person name="Hazen T.C."/>
        </authorList>
    </citation>
    <scope>NUCLEOTIDE SEQUENCE [LARGE SCALE GENOMIC DNA]</scope>
    <source>
        <strain evidence="13 14">GAB14E</strain>
    </source>
</reference>
<dbReference type="InterPro" id="IPR004730">
    <property type="entry name" value="Transaldolase_1"/>
</dbReference>
<name>A0A099KFI5_COLPS</name>
<dbReference type="UniPathway" id="UPA00115">
    <property type="reaction ID" value="UER00414"/>
</dbReference>
<dbReference type="InterPro" id="IPR013785">
    <property type="entry name" value="Aldolase_TIM"/>
</dbReference>
<dbReference type="PANTHER" id="PTHR10683:SF18">
    <property type="entry name" value="TRANSALDOLASE"/>
    <property type="match status" value="1"/>
</dbReference>
<comment type="function">
    <text evidence="1 11 12">Transaldolase is important for the balance of metabolites in the pentose-phosphate pathway.</text>
</comment>
<dbReference type="Pfam" id="PF00923">
    <property type="entry name" value="TAL_FSA"/>
    <property type="match status" value="1"/>
</dbReference>
<dbReference type="InterPro" id="IPR018225">
    <property type="entry name" value="Transaldolase_AS"/>
</dbReference>
<dbReference type="PROSITE" id="PS00958">
    <property type="entry name" value="TRANSALDOLASE_2"/>
    <property type="match status" value="1"/>
</dbReference>
<comment type="similarity">
    <text evidence="4 11 12">Belongs to the transaldolase family. Type 1 subfamily.</text>
</comment>
<dbReference type="NCBIfam" id="NF009001">
    <property type="entry name" value="PRK12346.1"/>
    <property type="match status" value="1"/>
</dbReference>
<gene>
    <name evidence="11" type="primary">tal</name>
    <name evidence="13" type="ORF">GAB14E_4092</name>
</gene>
<dbReference type="Gene3D" id="3.20.20.70">
    <property type="entry name" value="Aldolase class I"/>
    <property type="match status" value="1"/>
</dbReference>
<evidence type="ECO:0000256" key="8">
    <source>
        <dbReference type="ARBA" id="ARBA00023126"/>
    </source>
</evidence>
<dbReference type="GO" id="GO:0005829">
    <property type="term" value="C:cytosol"/>
    <property type="evidence" value="ECO:0007669"/>
    <property type="project" value="TreeGrafter"/>
</dbReference>
<comment type="pathway">
    <text evidence="3 11 12">Carbohydrate degradation; pentose phosphate pathway; D-glyceraldehyde 3-phosphate and beta-D-fructose 6-phosphate from D-ribose 5-phosphate and D-xylulose 5-phosphate (non-oxidative stage): step 2/3.</text>
</comment>
<keyword evidence="8 11" id="KW-0570">Pentose shunt</keyword>
<dbReference type="AlphaFoldDB" id="A0A099KFI5"/>
<keyword evidence="6 11" id="KW-0963">Cytoplasm</keyword>
<feature type="active site" description="Schiff-base intermediate with substrate" evidence="11">
    <location>
        <position position="135"/>
    </location>
</feature>
<proteinExistence type="inferred from homology"/>
<dbReference type="EC" id="2.2.1.2" evidence="5 11"/>
<dbReference type="GO" id="GO:0006098">
    <property type="term" value="P:pentose-phosphate shunt"/>
    <property type="evidence" value="ECO:0007669"/>
    <property type="project" value="UniProtKB-UniRule"/>
</dbReference>
<evidence type="ECO:0000256" key="10">
    <source>
        <dbReference type="ARBA" id="ARBA00048810"/>
    </source>
</evidence>
<evidence type="ECO:0000256" key="2">
    <source>
        <dbReference type="ARBA" id="ARBA00004496"/>
    </source>
</evidence>
<evidence type="ECO:0000256" key="11">
    <source>
        <dbReference type="HAMAP-Rule" id="MF_00492"/>
    </source>
</evidence>
<evidence type="ECO:0000313" key="14">
    <source>
        <dbReference type="Proteomes" id="UP000029868"/>
    </source>
</evidence>
<dbReference type="NCBIfam" id="TIGR00874">
    <property type="entry name" value="talAB"/>
    <property type="match status" value="1"/>
</dbReference>
<dbReference type="FunFam" id="3.20.20.70:FF:000002">
    <property type="entry name" value="Transaldolase"/>
    <property type="match status" value="1"/>
</dbReference>
<evidence type="ECO:0000256" key="9">
    <source>
        <dbReference type="ARBA" id="ARBA00023270"/>
    </source>
</evidence>
<evidence type="ECO:0000256" key="3">
    <source>
        <dbReference type="ARBA" id="ARBA00004857"/>
    </source>
</evidence>
<dbReference type="PROSITE" id="PS01054">
    <property type="entry name" value="TRANSALDOLASE_1"/>
    <property type="match status" value="1"/>
</dbReference>
<evidence type="ECO:0000256" key="6">
    <source>
        <dbReference type="ARBA" id="ARBA00022490"/>
    </source>
</evidence>
<dbReference type="OrthoDB" id="9809101at2"/>
<dbReference type="InterPro" id="IPR001585">
    <property type="entry name" value="TAL/FSA"/>
</dbReference>
<evidence type="ECO:0000256" key="4">
    <source>
        <dbReference type="ARBA" id="ARBA00008012"/>
    </source>
</evidence>
<keyword evidence="9 11" id="KW-0704">Schiff base</keyword>
<dbReference type="SUPFAM" id="SSF51569">
    <property type="entry name" value="Aldolase"/>
    <property type="match status" value="1"/>
</dbReference>